<proteinExistence type="predicted"/>
<keyword evidence="2" id="KW-1185">Reference proteome</keyword>
<gene>
    <name evidence="1" type="ORF">SAMN05216474_0980</name>
</gene>
<name>A0A1I6YKS6_9FLAO</name>
<accession>A0A1I6YKS6</accession>
<dbReference type="STRING" id="477690.SAMN05216474_0980"/>
<dbReference type="OrthoDB" id="8901262at2"/>
<protein>
    <submittedName>
        <fullName evidence="1">Uncharacterized protein</fullName>
    </submittedName>
</protein>
<sequence length="530" mass="60372">MKSYVSILFSFISLFGFSQGLNYEYGLNDNYDQKATGVVNIGKYTYSTHQNYISNNYSSPSYLTKTDTLGQVLWTHEIVYDNNEYLIIHEIIPNENDGVYLLIETMYHCDIANYASWGIQKFDASGNHLWTKPWMEIDIFNDKFTGLTLNNSNNIYLNFSNNSSSKIYTLNTNGILMDSIEVPHFNLTKITSNSNSTFLASEQNKLHKYSATGTPLNEMSFNTTVTDFLTVNDTTYLITTDSIFSIDNNFQVISQNAVQNLSSYSHLKHHDNKLSFISHSNTAQNIITFDHDLQLLNNLQIPTVVNIDDPKDFNEHHLSIHSNFEITNSNKVIRQLDYSLNSNVNSSVNRTDIGVSNLNITQIDISDIPNVDGLYAVKIYAQALLKNYGNFPLNSCRLNHHHGPHVACGEIYYTQEFSNLNILPGDSAWIDLGLIFNHQSFYQPSVDSILRNTCVYSSHPNNLTDLNITNDEYCREITLGYVGIEEPQFHKKKELVKVVDIVGRETSIKPNILLIYIYSDGSTEKIYHTE</sequence>
<dbReference type="AlphaFoldDB" id="A0A1I6YKS6"/>
<reference evidence="1 2" key="1">
    <citation type="submission" date="2016-10" db="EMBL/GenBank/DDBJ databases">
        <authorList>
            <person name="de Groot N.N."/>
        </authorList>
    </citation>
    <scope>NUCLEOTIDE SEQUENCE [LARGE SCALE GENOMIC DNA]</scope>
    <source>
        <strain evidence="1 2">CGMCC 1.7005</strain>
    </source>
</reference>
<dbReference type="Proteomes" id="UP000236454">
    <property type="component" value="Unassembled WGS sequence"/>
</dbReference>
<dbReference type="EMBL" id="FPAS01000001">
    <property type="protein sequence ID" value="SFT51086.1"/>
    <property type="molecule type" value="Genomic_DNA"/>
</dbReference>
<organism evidence="1 2">
    <name type="scientific">Lishizhenia tianjinensis</name>
    <dbReference type="NCBI Taxonomy" id="477690"/>
    <lineage>
        <taxon>Bacteria</taxon>
        <taxon>Pseudomonadati</taxon>
        <taxon>Bacteroidota</taxon>
        <taxon>Flavobacteriia</taxon>
        <taxon>Flavobacteriales</taxon>
        <taxon>Crocinitomicaceae</taxon>
        <taxon>Lishizhenia</taxon>
    </lineage>
</organism>
<evidence type="ECO:0000313" key="1">
    <source>
        <dbReference type="EMBL" id="SFT51086.1"/>
    </source>
</evidence>
<evidence type="ECO:0000313" key="2">
    <source>
        <dbReference type="Proteomes" id="UP000236454"/>
    </source>
</evidence>
<dbReference type="RefSeq" id="WP_090247021.1">
    <property type="nucleotide sequence ID" value="NZ_FPAS01000001.1"/>
</dbReference>